<dbReference type="InterPro" id="IPR029055">
    <property type="entry name" value="Ntn_hydrolases_N"/>
</dbReference>
<dbReference type="SUPFAM" id="SSF56235">
    <property type="entry name" value="N-terminal nucleophile aminohydrolases (Ntn hydrolases)"/>
    <property type="match status" value="1"/>
</dbReference>
<dbReference type="RefSeq" id="WP_046823012.1">
    <property type="nucleotide sequence ID" value="NZ_LBBT01000199.1"/>
</dbReference>
<evidence type="ECO:0000313" key="12">
    <source>
        <dbReference type="Proteomes" id="UP000034407"/>
    </source>
</evidence>
<dbReference type="InterPro" id="IPR052193">
    <property type="entry name" value="Peptidase_C59"/>
</dbReference>
<dbReference type="PANTHER" id="PTHR35527:SF2">
    <property type="entry name" value="HYDROLASE"/>
    <property type="match status" value="1"/>
</dbReference>
<dbReference type="InterPro" id="IPR029132">
    <property type="entry name" value="CBAH/NAAA_C"/>
</dbReference>
<keyword evidence="12" id="KW-1185">Reference proteome</keyword>
<evidence type="ECO:0000313" key="11">
    <source>
        <dbReference type="EMBL" id="KKY01314.1"/>
    </source>
</evidence>
<name>A0A0M3DIP7_9FIRM</name>
<dbReference type="EC" id="3.5.1.24" evidence="5"/>
<feature type="domain" description="Choloylglycine hydrolase/NAAA C-terminal" evidence="10">
    <location>
        <begin position="2"/>
        <end position="317"/>
    </location>
</feature>
<evidence type="ECO:0000256" key="9">
    <source>
        <dbReference type="ARBA" id="ARBA00048897"/>
    </source>
</evidence>
<evidence type="ECO:0000259" key="10">
    <source>
        <dbReference type="Pfam" id="PF02275"/>
    </source>
</evidence>
<evidence type="ECO:0000256" key="5">
    <source>
        <dbReference type="ARBA" id="ARBA00044769"/>
    </source>
</evidence>
<evidence type="ECO:0000256" key="6">
    <source>
        <dbReference type="ARBA" id="ARBA00044804"/>
    </source>
</evidence>
<dbReference type="EMBL" id="LBBT01000199">
    <property type="protein sequence ID" value="KKY01314.1"/>
    <property type="molecule type" value="Genomic_DNA"/>
</dbReference>
<comment type="pathway">
    <text evidence="1">Lipid metabolism; bile acid biosynthesis.</text>
</comment>
<accession>A0A0M3DIP7</accession>
<reference evidence="11 12" key="1">
    <citation type="submission" date="2015-04" db="EMBL/GenBank/DDBJ databases">
        <title>Microcin producing Clostridium sp. JC272T.</title>
        <authorList>
            <person name="Jyothsna T."/>
            <person name="Sasikala C."/>
            <person name="Ramana C."/>
        </authorList>
    </citation>
    <scope>NUCLEOTIDE SEQUENCE [LARGE SCALE GENOMIC DNA]</scope>
    <source>
        <strain evidence="11 12">JC272</strain>
    </source>
</reference>
<dbReference type="CDD" id="cd00542">
    <property type="entry name" value="Ntn_PVA"/>
    <property type="match status" value="1"/>
</dbReference>
<dbReference type="InterPro" id="IPR047711">
    <property type="entry name" value="CBAH"/>
</dbReference>
<dbReference type="GO" id="GO:0006629">
    <property type="term" value="P:lipid metabolic process"/>
    <property type="evidence" value="ECO:0007669"/>
    <property type="project" value="UniProtKB-KW"/>
</dbReference>
<protein>
    <recommendedName>
        <fullName evidence="5">choloylglycine hydrolase</fullName>
        <ecNumber evidence="5">3.5.1.24</ecNumber>
    </recommendedName>
    <alternativeName>
        <fullName evidence="6">Bile salt hydrolase</fullName>
    </alternativeName>
    <alternativeName>
        <fullName evidence="7">Choloylglycine hydrolase</fullName>
    </alternativeName>
</protein>
<comment type="catalytic activity">
    <reaction evidence="9">
        <text>taurodeoxycholate + H2O = deoxycholate + taurine</text>
        <dbReference type="Rhea" id="RHEA:47556"/>
        <dbReference type="ChEBI" id="CHEBI:15377"/>
        <dbReference type="ChEBI" id="CHEBI:23614"/>
        <dbReference type="ChEBI" id="CHEBI:36261"/>
        <dbReference type="ChEBI" id="CHEBI:507393"/>
    </reaction>
    <physiologicalReaction direction="left-to-right" evidence="9">
        <dbReference type="Rhea" id="RHEA:47557"/>
    </physiologicalReaction>
</comment>
<sequence length="329" mass="37321">MCTALTLKTKDGQHLFGRNMDIEYNFNQAVHLVPRNFEYKNVATNETNSTKYAVMGMATTIDNHPLFAEAMNEKGLACAGLNFPGFAYHSDNLKDGKNNLPPYDLILWILSNFETIEDLKPELENINLVNIQLNSSTPLPTLHWIVSDKNGNCLVIENTKEKLSIYDNEVGVLTNAPTFNWHTTNLIQYMGLNADQPQNTKWSRLNLSPQSQGLGMFGIPGDFSSASRFIRAAFYKSSLESSNTEFCGVSEFFHILNNVAMLNGAVKTPEGKYDLTQYTSCMNQDKYIYYYNTYNNNQINAIDMNKEDLNSTEIKIFPYRDTLVINNEN</sequence>
<dbReference type="AlphaFoldDB" id="A0A0M3DIP7"/>
<keyword evidence="4" id="KW-0443">Lipid metabolism</keyword>
<evidence type="ECO:0000256" key="2">
    <source>
        <dbReference type="ARBA" id="ARBA00006625"/>
    </source>
</evidence>
<comment type="similarity">
    <text evidence="2">Belongs to the peptidase C59 family.</text>
</comment>
<dbReference type="GO" id="GO:0045302">
    <property type="term" value="F:choloylglycine hydrolase activity"/>
    <property type="evidence" value="ECO:0007669"/>
    <property type="project" value="UniProtKB-EC"/>
</dbReference>
<dbReference type="OrthoDB" id="9794717at2"/>
<dbReference type="Pfam" id="PF02275">
    <property type="entry name" value="CBAH"/>
    <property type="match status" value="1"/>
</dbReference>
<keyword evidence="3 11" id="KW-0378">Hydrolase</keyword>
<dbReference type="Proteomes" id="UP000034407">
    <property type="component" value="Unassembled WGS sequence"/>
</dbReference>
<dbReference type="Gene3D" id="3.60.60.10">
    <property type="entry name" value="Penicillin V Acylase, Chain A"/>
    <property type="match status" value="1"/>
</dbReference>
<dbReference type="NCBIfam" id="NF038245">
    <property type="entry name" value="bile_salt_hydro"/>
    <property type="match status" value="1"/>
</dbReference>
<evidence type="ECO:0000256" key="7">
    <source>
        <dbReference type="ARBA" id="ARBA00044806"/>
    </source>
</evidence>
<comment type="catalytic activity">
    <reaction evidence="8">
        <text>cholate + taurine = taurocholate + H2O</text>
        <dbReference type="Rhea" id="RHEA:47108"/>
        <dbReference type="ChEBI" id="CHEBI:15377"/>
        <dbReference type="ChEBI" id="CHEBI:29747"/>
        <dbReference type="ChEBI" id="CHEBI:36257"/>
        <dbReference type="ChEBI" id="CHEBI:507393"/>
    </reaction>
    <physiologicalReaction direction="right-to-left" evidence="8">
        <dbReference type="Rhea" id="RHEA:47110"/>
    </physiologicalReaction>
</comment>
<proteinExistence type="inferred from homology"/>
<dbReference type="PATRIC" id="fig|1629550.3.peg.1309"/>
<comment type="caution">
    <text evidence="11">The sequence shown here is derived from an EMBL/GenBank/DDBJ whole genome shotgun (WGS) entry which is preliminary data.</text>
</comment>
<evidence type="ECO:0000256" key="8">
    <source>
        <dbReference type="ARBA" id="ARBA00047285"/>
    </source>
</evidence>
<organism evidence="11 12">
    <name type="scientific">Paraclostridium benzoelyticum</name>
    <dbReference type="NCBI Taxonomy" id="1629550"/>
    <lineage>
        <taxon>Bacteria</taxon>
        <taxon>Bacillati</taxon>
        <taxon>Bacillota</taxon>
        <taxon>Clostridia</taxon>
        <taxon>Peptostreptococcales</taxon>
        <taxon>Peptostreptococcaceae</taxon>
        <taxon>Paraclostridium</taxon>
    </lineage>
</organism>
<evidence type="ECO:0000256" key="4">
    <source>
        <dbReference type="ARBA" id="ARBA00023098"/>
    </source>
</evidence>
<evidence type="ECO:0000256" key="3">
    <source>
        <dbReference type="ARBA" id="ARBA00022801"/>
    </source>
</evidence>
<evidence type="ECO:0000256" key="1">
    <source>
        <dbReference type="ARBA" id="ARBA00004860"/>
    </source>
</evidence>
<gene>
    <name evidence="11" type="ORF">VN21_09300</name>
</gene>
<dbReference type="PANTHER" id="PTHR35527">
    <property type="entry name" value="CHOLOYLGLYCINE HYDROLASE"/>
    <property type="match status" value="1"/>
</dbReference>